<proteinExistence type="predicted"/>
<name>A0A699QN39_TANCI</name>
<feature type="region of interest" description="Disordered" evidence="1">
    <location>
        <begin position="1"/>
        <end position="32"/>
    </location>
</feature>
<gene>
    <name evidence="2" type="ORF">Tci_845510</name>
</gene>
<sequence length="72" mass="7903">DKYVVETVDSNVTPNSSDMSDNEGMADESAKEPEDACVLLASLIANFKHDVDENKKISKAIKESKHVSHLRA</sequence>
<protein>
    <submittedName>
        <fullName evidence="2">Uncharacterized protein</fullName>
    </submittedName>
</protein>
<evidence type="ECO:0000313" key="2">
    <source>
        <dbReference type="EMBL" id="GFC73540.1"/>
    </source>
</evidence>
<accession>A0A699QN39</accession>
<dbReference type="AlphaFoldDB" id="A0A699QN39"/>
<reference evidence="2" key="1">
    <citation type="journal article" date="2019" name="Sci. Rep.">
        <title>Draft genome of Tanacetum cinerariifolium, the natural source of mosquito coil.</title>
        <authorList>
            <person name="Yamashiro T."/>
            <person name="Shiraishi A."/>
            <person name="Satake H."/>
            <person name="Nakayama K."/>
        </authorList>
    </citation>
    <scope>NUCLEOTIDE SEQUENCE</scope>
</reference>
<dbReference type="EMBL" id="BKCJ011042964">
    <property type="protein sequence ID" value="GFC73540.1"/>
    <property type="molecule type" value="Genomic_DNA"/>
</dbReference>
<comment type="caution">
    <text evidence="2">The sequence shown here is derived from an EMBL/GenBank/DDBJ whole genome shotgun (WGS) entry which is preliminary data.</text>
</comment>
<organism evidence="2">
    <name type="scientific">Tanacetum cinerariifolium</name>
    <name type="common">Dalmatian daisy</name>
    <name type="synonym">Chrysanthemum cinerariifolium</name>
    <dbReference type="NCBI Taxonomy" id="118510"/>
    <lineage>
        <taxon>Eukaryota</taxon>
        <taxon>Viridiplantae</taxon>
        <taxon>Streptophyta</taxon>
        <taxon>Embryophyta</taxon>
        <taxon>Tracheophyta</taxon>
        <taxon>Spermatophyta</taxon>
        <taxon>Magnoliopsida</taxon>
        <taxon>eudicotyledons</taxon>
        <taxon>Gunneridae</taxon>
        <taxon>Pentapetalae</taxon>
        <taxon>asterids</taxon>
        <taxon>campanulids</taxon>
        <taxon>Asterales</taxon>
        <taxon>Asteraceae</taxon>
        <taxon>Asteroideae</taxon>
        <taxon>Anthemideae</taxon>
        <taxon>Anthemidinae</taxon>
        <taxon>Tanacetum</taxon>
    </lineage>
</organism>
<feature type="non-terminal residue" evidence="2">
    <location>
        <position position="1"/>
    </location>
</feature>
<feature type="compositionally biased region" description="Polar residues" evidence="1">
    <location>
        <begin position="8"/>
        <end position="19"/>
    </location>
</feature>
<evidence type="ECO:0000256" key="1">
    <source>
        <dbReference type="SAM" id="MobiDB-lite"/>
    </source>
</evidence>